<keyword evidence="3" id="KW-1185">Reference proteome</keyword>
<dbReference type="InParanoid" id="A0A1M6CK02"/>
<name>A0A1M6CK02_9BACT</name>
<proteinExistence type="predicted"/>
<evidence type="ECO:0008006" key="4">
    <source>
        <dbReference type="Google" id="ProtNLM"/>
    </source>
</evidence>
<dbReference type="RefSeq" id="WP_143157915.1">
    <property type="nucleotide sequence ID" value="NZ_FQYR01000002.1"/>
</dbReference>
<evidence type="ECO:0000256" key="1">
    <source>
        <dbReference type="SAM" id="SignalP"/>
    </source>
</evidence>
<evidence type="ECO:0000313" key="2">
    <source>
        <dbReference type="EMBL" id="SHI61350.1"/>
    </source>
</evidence>
<dbReference type="Proteomes" id="UP000184510">
    <property type="component" value="Unassembled WGS sequence"/>
</dbReference>
<dbReference type="AlphaFoldDB" id="A0A1M6CK02"/>
<protein>
    <recommendedName>
        <fullName evidence="4">SMI1 / KNR4 family (SUKH-1)</fullName>
    </recommendedName>
</protein>
<accession>A0A1M6CK02</accession>
<feature type="chain" id="PRO_5009916417" description="SMI1 / KNR4 family (SUKH-1)" evidence="1">
    <location>
        <begin position="21"/>
        <end position="161"/>
    </location>
</feature>
<keyword evidence="1" id="KW-0732">Signal</keyword>
<feature type="signal peptide" evidence="1">
    <location>
        <begin position="1"/>
        <end position="20"/>
    </location>
</feature>
<sequence>MNIKRLLITLISIFPMNISAVEFFAEDSKEAKALLAADWKPVEDHFKKPSSAMLKKLYKDPKKILMTSFEIVSKKIKIPEGLHVAAYEPINKESVDFFEDLEKYIQIAYDPFGGRYIVDPTKDDPEVYLHYYDVGRDPEWFRSTGLRLSEFIAAKKIVSKE</sequence>
<evidence type="ECO:0000313" key="3">
    <source>
        <dbReference type="Proteomes" id="UP000184510"/>
    </source>
</evidence>
<reference evidence="2 3" key="1">
    <citation type="submission" date="2016-11" db="EMBL/GenBank/DDBJ databases">
        <authorList>
            <person name="Jaros S."/>
            <person name="Januszkiewicz K."/>
            <person name="Wedrychowicz H."/>
        </authorList>
    </citation>
    <scope>NUCLEOTIDE SEQUENCE [LARGE SCALE GENOMIC DNA]</scope>
    <source>
        <strain evidence="2 3">DSM 18772</strain>
    </source>
</reference>
<dbReference type="EMBL" id="FQYR01000002">
    <property type="protein sequence ID" value="SHI61350.1"/>
    <property type="molecule type" value="Genomic_DNA"/>
</dbReference>
<organism evidence="2 3">
    <name type="scientific">Rubritalea squalenifaciens DSM 18772</name>
    <dbReference type="NCBI Taxonomy" id="1123071"/>
    <lineage>
        <taxon>Bacteria</taxon>
        <taxon>Pseudomonadati</taxon>
        <taxon>Verrucomicrobiota</taxon>
        <taxon>Verrucomicrobiia</taxon>
        <taxon>Verrucomicrobiales</taxon>
        <taxon>Rubritaleaceae</taxon>
        <taxon>Rubritalea</taxon>
    </lineage>
</organism>
<gene>
    <name evidence="2" type="ORF">SAMN02745181_0500</name>
</gene>